<dbReference type="NCBIfam" id="NF004776">
    <property type="entry name" value="PRK06116.1"/>
    <property type="match status" value="1"/>
</dbReference>
<dbReference type="Gene3D" id="3.50.50.60">
    <property type="entry name" value="FAD/NAD(P)-binding domain"/>
    <property type="match status" value="2"/>
</dbReference>
<keyword evidence="14" id="KW-1185">Reference proteome</keyword>
<evidence type="ECO:0000259" key="11">
    <source>
        <dbReference type="Pfam" id="PF02852"/>
    </source>
</evidence>
<evidence type="ECO:0000256" key="4">
    <source>
        <dbReference type="ARBA" id="ARBA00023002"/>
    </source>
</evidence>
<dbReference type="InterPro" id="IPR046952">
    <property type="entry name" value="GSHR/TRXR-like"/>
</dbReference>
<comment type="caution">
    <text evidence="13">The sequence shown here is derived from an EMBL/GenBank/DDBJ whole genome shotgun (WGS) entry which is preliminary data.</text>
</comment>
<feature type="disulfide bond" description="Redox-active" evidence="9">
    <location>
        <begin position="46"/>
        <end position="51"/>
    </location>
</feature>
<dbReference type="PRINTS" id="PR00411">
    <property type="entry name" value="PNDRDTASEI"/>
</dbReference>
<organism evidence="13 14">
    <name type="scientific">Aquincola agrisoli</name>
    <dbReference type="NCBI Taxonomy" id="3119538"/>
    <lineage>
        <taxon>Bacteria</taxon>
        <taxon>Pseudomonadati</taxon>
        <taxon>Pseudomonadota</taxon>
        <taxon>Betaproteobacteria</taxon>
        <taxon>Burkholderiales</taxon>
        <taxon>Sphaerotilaceae</taxon>
        <taxon>Aquincola</taxon>
    </lineage>
</organism>
<gene>
    <name evidence="13" type="primary">gorA</name>
    <name evidence="13" type="ORF">V4F39_25705</name>
</gene>
<dbReference type="InterPro" id="IPR001100">
    <property type="entry name" value="Pyr_nuc-diS_OxRdtase"/>
</dbReference>
<dbReference type="InterPro" id="IPR036188">
    <property type="entry name" value="FAD/NAD-bd_sf"/>
</dbReference>
<feature type="binding site" evidence="8">
    <location>
        <begin position="177"/>
        <end position="184"/>
    </location>
    <ligand>
        <name>NAD(+)</name>
        <dbReference type="ChEBI" id="CHEBI:57540"/>
    </ligand>
</feature>
<dbReference type="AlphaFoldDB" id="A0AAW9QLW3"/>
<dbReference type="GO" id="GO:0006749">
    <property type="term" value="P:glutathione metabolic process"/>
    <property type="evidence" value="ECO:0007669"/>
    <property type="project" value="TreeGrafter"/>
</dbReference>
<evidence type="ECO:0000256" key="5">
    <source>
        <dbReference type="ARBA" id="ARBA00023157"/>
    </source>
</evidence>
<dbReference type="Proteomes" id="UP001336250">
    <property type="component" value="Unassembled WGS sequence"/>
</dbReference>
<dbReference type="InterPro" id="IPR023753">
    <property type="entry name" value="FAD/NAD-binding_dom"/>
</dbReference>
<dbReference type="GO" id="GO:0045454">
    <property type="term" value="P:cell redox homeostasis"/>
    <property type="evidence" value="ECO:0007669"/>
    <property type="project" value="InterPro"/>
</dbReference>
<dbReference type="SUPFAM" id="SSF51905">
    <property type="entry name" value="FAD/NAD(P)-binding domain"/>
    <property type="match status" value="1"/>
</dbReference>
<feature type="binding site" evidence="8">
    <location>
        <position position="118"/>
    </location>
    <ligand>
        <name>FAD</name>
        <dbReference type="ChEBI" id="CHEBI:57692"/>
    </ligand>
</feature>
<sequence>MSGNDSFDFDLITLGAGSGGVAASRRAATLGARVAIVEGSRVGGTCVIRGCVPKKLMMYAAQLGDAINEARGYGWAVEAARFDMAPWAAQKAAETRRLEGVYRQNLAGSGVKVIDGWGRLDGPNTVVVGEQRLTARHVLIATGARPVRDSIEGIGDCATSDEVLDLEALPDEVAVIGAGYIGVEFASILARLGAKVHLFYRDRQPLRGFDEDLRTRAAQSLEAAGVVLHAGQAPQRVQRQDSGFELHMAGGLTHRFPFVLNATGRRPHTEGLGLETVGLTVDKRGAVPVNERFETPAAGIHAIGDVTNRLNLTPAAIAEGRAWAESLFGPTPRTLDLGRVATAVFTLPPLGTIGPTEAQALKDGHALKVFEADFRPMKQTFIGGAERSYMKLLVDADTDRVLAVHMLGADAPEIVQSLAVALTCGATKAQFDRTLAVHPTSAEEFVLMREPTRVLPAAARSGAA</sequence>
<evidence type="ECO:0000256" key="10">
    <source>
        <dbReference type="RuleBase" id="RU003691"/>
    </source>
</evidence>
<dbReference type="PIRSF" id="PIRSF000350">
    <property type="entry name" value="Mercury_reductase_MerA"/>
    <property type="match status" value="1"/>
</dbReference>
<dbReference type="GO" id="GO:0034599">
    <property type="term" value="P:cellular response to oxidative stress"/>
    <property type="evidence" value="ECO:0007669"/>
    <property type="project" value="TreeGrafter"/>
</dbReference>
<protein>
    <submittedName>
        <fullName evidence="13">Glutathione-disulfide reductase</fullName>
        <ecNumber evidence="13">1.8.1.7</ecNumber>
    </submittedName>
</protein>
<dbReference type="Pfam" id="PF07992">
    <property type="entry name" value="Pyr_redox_2"/>
    <property type="match status" value="1"/>
</dbReference>
<dbReference type="PANTHER" id="PTHR42737">
    <property type="entry name" value="GLUTATHIONE REDUCTASE"/>
    <property type="match status" value="1"/>
</dbReference>
<dbReference type="PRINTS" id="PR00368">
    <property type="entry name" value="FADPNR"/>
</dbReference>
<dbReference type="PANTHER" id="PTHR42737:SF2">
    <property type="entry name" value="GLUTATHIONE REDUCTASE"/>
    <property type="match status" value="1"/>
</dbReference>
<keyword evidence="3 8" id="KW-0274">FAD</keyword>
<keyword evidence="8" id="KW-0520">NAD</keyword>
<dbReference type="GO" id="GO:0005829">
    <property type="term" value="C:cytosol"/>
    <property type="evidence" value="ECO:0007669"/>
    <property type="project" value="TreeGrafter"/>
</dbReference>
<feature type="binding site" evidence="8">
    <location>
        <position position="55"/>
    </location>
    <ligand>
        <name>FAD</name>
        <dbReference type="ChEBI" id="CHEBI:57692"/>
    </ligand>
</feature>
<dbReference type="GO" id="GO:0050660">
    <property type="term" value="F:flavin adenine dinucleotide binding"/>
    <property type="evidence" value="ECO:0007669"/>
    <property type="project" value="InterPro"/>
</dbReference>
<evidence type="ECO:0000256" key="3">
    <source>
        <dbReference type="ARBA" id="ARBA00022827"/>
    </source>
</evidence>
<dbReference type="InterPro" id="IPR016156">
    <property type="entry name" value="FAD/NAD-linked_Rdtase_dimer_sf"/>
</dbReference>
<evidence type="ECO:0000256" key="8">
    <source>
        <dbReference type="PIRSR" id="PIRSR000350-3"/>
    </source>
</evidence>
<feature type="binding site" evidence="8">
    <location>
        <position position="305"/>
    </location>
    <ligand>
        <name>NAD(+)</name>
        <dbReference type="ChEBI" id="CHEBI:57540"/>
    </ligand>
</feature>
<dbReference type="EC" id="1.8.1.7" evidence="13"/>
<feature type="active site" description="Proton acceptor" evidence="7">
    <location>
        <position position="438"/>
    </location>
</feature>
<dbReference type="InterPro" id="IPR012999">
    <property type="entry name" value="Pyr_OxRdtase_I_AS"/>
</dbReference>
<evidence type="ECO:0000313" key="14">
    <source>
        <dbReference type="Proteomes" id="UP001336250"/>
    </source>
</evidence>
<dbReference type="Gene3D" id="3.30.390.30">
    <property type="match status" value="1"/>
</dbReference>
<dbReference type="RefSeq" id="WP_332293097.1">
    <property type="nucleotide sequence ID" value="NZ_JAZIBG010000056.1"/>
</dbReference>
<keyword evidence="5" id="KW-1015">Disulfide bond</keyword>
<dbReference type="Pfam" id="PF02852">
    <property type="entry name" value="Pyr_redox_dim"/>
    <property type="match status" value="1"/>
</dbReference>
<evidence type="ECO:0000256" key="9">
    <source>
        <dbReference type="PIRSR" id="PIRSR000350-4"/>
    </source>
</evidence>
<keyword evidence="2 10" id="KW-0285">Flavoprotein</keyword>
<evidence type="ECO:0000256" key="6">
    <source>
        <dbReference type="ARBA" id="ARBA00023284"/>
    </source>
</evidence>
<evidence type="ECO:0000256" key="1">
    <source>
        <dbReference type="ARBA" id="ARBA00007532"/>
    </source>
</evidence>
<dbReference type="SUPFAM" id="SSF55424">
    <property type="entry name" value="FAD/NAD-linked reductases, dimerisation (C-terminal) domain"/>
    <property type="match status" value="1"/>
</dbReference>
<evidence type="ECO:0000259" key="12">
    <source>
        <dbReference type="Pfam" id="PF07992"/>
    </source>
</evidence>
<dbReference type="InterPro" id="IPR004099">
    <property type="entry name" value="Pyr_nucl-diS_OxRdtase_dimer"/>
</dbReference>
<feature type="domain" description="Pyridine nucleotide-disulphide oxidoreductase dimerisation" evidence="11">
    <location>
        <begin position="340"/>
        <end position="448"/>
    </location>
</feature>
<comment type="cofactor">
    <cofactor evidence="8">
        <name>FAD</name>
        <dbReference type="ChEBI" id="CHEBI:57692"/>
    </cofactor>
    <text evidence="8">Binds 1 FAD per subunit.</text>
</comment>
<evidence type="ECO:0000256" key="2">
    <source>
        <dbReference type="ARBA" id="ARBA00022630"/>
    </source>
</evidence>
<keyword evidence="8" id="KW-0547">Nucleotide-binding</keyword>
<feature type="binding site" evidence="8">
    <location>
        <position position="264"/>
    </location>
    <ligand>
        <name>NAD(+)</name>
        <dbReference type="ChEBI" id="CHEBI:57540"/>
    </ligand>
</feature>
<keyword evidence="6 10" id="KW-0676">Redox-active center</keyword>
<proteinExistence type="inferred from homology"/>
<dbReference type="EMBL" id="JAZIBG010000056">
    <property type="protein sequence ID" value="MEF7617333.1"/>
    <property type="molecule type" value="Genomic_DNA"/>
</dbReference>
<evidence type="ECO:0000313" key="13">
    <source>
        <dbReference type="EMBL" id="MEF7617333.1"/>
    </source>
</evidence>
<name>A0AAW9QLW3_9BURK</name>
<dbReference type="PROSITE" id="PS00076">
    <property type="entry name" value="PYRIDINE_REDOX_1"/>
    <property type="match status" value="1"/>
</dbReference>
<keyword evidence="4 10" id="KW-0560">Oxidoreductase</keyword>
<evidence type="ECO:0000256" key="7">
    <source>
        <dbReference type="PIRSR" id="PIRSR000350-2"/>
    </source>
</evidence>
<accession>A0AAW9QLW3</accession>
<dbReference type="GO" id="GO:0004362">
    <property type="term" value="F:glutathione-disulfide reductase (NADPH) activity"/>
    <property type="evidence" value="ECO:0007669"/>
    <property type="project" value="UniProtKB-EC"/>
</dbReference>
<comment type="similarity">
    <text evidence="1 10">Belongs to the class-I pyridine nucleotide-disulfide oxidoreductase family.</text>
</comment>
<reference evidence="13 14" key="1">
    <citation type="submission" date="2024-02" db="EMBL/GenBank/DDBJ databases">
        <title>Genome sequence of Aquincola sp. MAHUQ-54.</title>
        <authorList>
            <person name="Huq M.A."/>
        </authorList>
    </citation>
    <scope>NUCLEOTIDE SEQUENCE [LARGE SCALE GENOMIC DNA]</scope>
    <source>
        <strain evidence="13 14">MAHUQ-54</strain>
    </source>
</reference>
<feature type="domain" description="FAD/NAD(P)-binding" evidence="12">
    <location>
        <begin position="10"/>
        <end position="320"/>
    </location>
</feature>